<evidence type="ECO:0000313" key="2">
    <source>
        <dbReference type="EMBL" id="RJE20380.1"/>
    </source>
</evidence>
<sequence>MNSTDSSSLGTIHTGTSHFSLPNIPPIFYEWAAILPLAIYLANPEQAHELAGKASLSDCIRAVPFPRLGVLAHIAQLVQEGPDFLDRVSSLGGLRYEVWDTNWGSVFPCANGSASRIVTAFALRRSPRIAVPENVVVGGDGIKWSSSSSSTGSLSDQVSTDKAYASATELESKPQPKGLGTGGFRRYQTLHVLRFSREGNRNADRQCDKQMLVQKHLHRVCELVLALALTAAAAVSVVFGLYGTAVSLVTGIVARTTCRLIVLQRSSLYLHDNEEGKMDGCMLSAIHQNASTWYLYTGDRGVIDGLLNKPMVMSAGPPRLTSRSPIPAAAATTAMAYFIRFLSILQLAAVTYVTAQKGWDCIGLLCFILLSMLLDRVGDGHADTLARRWLQKHRVRIEVGTFIFSGRVAMIGAIQVFKRNDESSWMDGILQRNPRRDALLSALSEPEDRFRERLAVLDENERRGVERNVVVARQAAELMQKHFTSV</sequence>
<feature type="transmembrane region" description="Helical" evidence="1">
    <location>
        <begin position="223"/>
        <end position="254"/>
    </location>
</feature>
<protein>
    <submittedName>
        <fullName evidence="2">Uncharacterized protein</fullName>
    </submittedName>
</protein>
<comment type="caution">
    <text evidence="2">The sequence shown here is derived from an EMBL/GenBank/DDBJ whole genome shotgun (WGS) entry which is preliminary data.</text>
</comment>
<dbReference type="Proteomes" id="UP000266188">
    <property type="component" value="Unassembled WGS sequence"/>
</dbReference>
<keyword evidence="1" id="KW-0472">Membrane</keyword>
<proteinExistence type="predicted"/>
<evidence type="ECO:0000313" key="3">
    <source>
        <dbReference type="Proteomes" id="UP000266188"/>
    </source>
</evidence>
<dbReference type="EMBL" id="MVGC01000312">
    <property type="protein sequence ID" value="RJE20380.1"/>
    <property type="molecule type" value="Genomic_DNA"/>
</dbReference>
<gene>
    <name evidence="2" type="ORF">PHISCL_07276</name>
</gene>
<dbReference type="OrthoDB" id="3527261at2759"/>
<dbReference type="AlphaFoldDB" id="A0A3A2ZCN2"/>
<keyword evidence="1" id="KW-1133">Transmembrane helix</keyword>
<reference evidence="3" key="1">
    <citation type="submission" date="2017-02" db="EMBL/GenBank/DDBJ databases">
        <authorList>
            <person name="Tafer H."/>
            <person name="Lopandic K."/>
        </authorList>
    </citation>
    <scope>NUCLEOTIDE SEQUENCE [LARGE SCALE GENOMIC DNA]</scope>
    <source>
        <strain evidence="3">CBS 366.77</strain>
    </source>
</reference>
<evidence type="ECO:0000256" key="1">
    <source>
        <dbReference type="SAM" id="Phobius"/>
    </source>
</evidence>
<name>A0A3A2ZCN2_9EURO</name>
<accession>A0A3A2ZCN2</accession>
<keyword evidence="1" id="KW-0812">Transmembrane</keyword>
<keyword evidence="3" id="KW-1185">Reference proteome</keyword>
<organism evidence="2 3">
    <name type="scientific">Aspergillus sclerotialis</name>
    <dbReference type="NCBI Taxonomy" id="2070753"/>
    <lineage>
        <taxon>Eukaryota</taxon>
        <taxon>Fungi</taxon>
        <taxon>Dikarya</taxon>
        <taxon>Ascomycota</taxon>
        <taxon>Pezizomycotina</taxon>
        <taxon>Eurotiomycetes</taxon>
        <taxon>Eurotiomycetidae</taxon>
        <taxon>Eurotiales</taxon>
        <taxon>Aspergillaceae</taxon>
        <taxon>Aspergillus</taxon>
        <taxon>Aspergillus subgen. Polypaecilum</taxon>
    </lineage>
</organism>